<name>A0ABX3BNL6_9FLAO</name>
<evidence type="ECO:0000313" key="3">
    <source>
        <dbReference type="EMBL" id="OEY73388.1"/>
    </source>
</evidence>
<proteinExistence type="predicted"/>
<feature type="signal peptide" evidence="2">
    <location>
        <begin position="1"/>
        <end position="24"/>
    </location>
</feature>
<keyword evidence="1" id="KW-0472">Membrane</keyword>
<feature type="transmembrane region" description="Helical" evidence="1">
    <location>
        <begin position="55"/>
        <end position="74"/>
    </location>
</feature>
<dbReference type="Proteomes" id="UP000176009">
    <property type="component" value="Unassembled WGS sequence"/>
</dbReference>
<sequence>MKKFYLTFLALVLISLDAYSFSNATPQVQQSVIINGISFGTVIAAITSWTRNRSVLLMVIHGIFSWFYVLYFVLTRKKSERR</sequence>
<gene>
    <name evidence="3" type="ORF">BHS39_09510</name>
</gene>
<organism evidence="3 4">
    <name type="scientific">Salegentibacter salarius</name>
    <dbReference type="NCBI Taxonomy" id="435906"/>
    <lineage>
        <taxon>Bacteria</taxon>
        <taxon>Pseudomonadati</taxon>
        <taxon>Bacteroidota</taxon>
        <taxon>Flavobacteriia</taxon>
        <taxon>Flavobacteriales</taxon>
        <taxon>Flavobacteriaceae</taxon>
        <taxon>Salegentibacter</taxon>
    </lineage>
</organism>
<accession>A0ABX3BNL6</accession>
<evidence type="ECO:0000313" key="4">
    <source>
        <dbReference type="Proteomes" id="UP000176009"/>
    </source>
</evidence>
<evidence type="ECO:0000256" key="2">
    <source>
        <dbReference type="SAM" id="SignalP"/>
    </source>
</evidence>
<feature type="transmembrane region" description="Helical" evidence="1">
    <location>
        <begin position="28"/>
        <end position="48"/>
    </location>
</feature>
<keyword evidence="1" id="KW-1133">Transmembrane helix</keyword>
<keyword evidence="2" id="KW-0732">Signal</keyword>
<keyword evidence="4" id="KW-1185">Reference proteome</keyword>
<evidence type="ECO:0000256" key="1">
    <source>
        <dbReference type="SAM" id="Phobius"/>
    </source>
</evidence>
<comment type="caution">
    <text evidence="3">The sequence shown here is derived from an EMBL/GenBank/DDBJ whole genome shotgun (WGS) entry which is preliminary data.</text>
</comment>
<dbReference type="EMBL" id="MJBR01000007">
    <property type="protein sequence ID" value="OEY73388.1"/>
    <property type="molecule type" value="Genomic_DNA"/>
</dbReference>
<protein>
    <submittedName>
        <fullName evidence="3">Uncharacterized protein</fullName>
    </submittedName>
</protein>
<reference evidence="3 4" key="1">
    <citation type="submission" date="2016-09" db="EMBL/GenBank/DDBJ databases">
        <title>Genome Sequence of Salegentibacter salarius,Isolated from a Marine Solar Saltern of the Yellow Sea in South Korea.</title>
        <authorList>
            <person name="Zheng Q."/>
            <person name="Liu Y."/>
        </authorList>
    </citation>
    <scope>NUCLEOTIDE SEQUENCE [LARGE SCALE GENOMIC DNA]</scope>
    <source>
        <strain evidence="3 4">KCTC 12974</strain>
    </source>
</reference>
<feature type="chain" id="PRO_5046640022" evidence="2">
    <location>
        <begin position="25"/>
        <end position="82"/>
    </location>
</feature>
<keyword evidence="1" id="KW-0812">Transmembrane</keyword>
<dbReference type="RefSeq" id="WP_070053405.1">
    <property type="nucleotide sequence ID" value="NZ_FVZF01000015.1"/>
</dbReference>